<sequence>MALRYQSQQAFRSALVLEYLLCRQCGHEVTKADDLLRVTSVKSIGQRNATILGQKGVLIQRFENPQGRKFEVITTKNVDILNAGEVF</sequence>
<dbReference type="InterPro" id="IPR034750">
    <property type="entry name" value="CULT"/>
</dbReference>
<name>A0AAD9J038_9ANNE</name>
<dbReference type="Gene3D" id="2.170.150.20">
    <property type="entry name" value="Peptide methionine sulfoxide reductase"/>
    <property type="match status" value="1"/>
</dbReference>
<evidence type="ECO:0000313" key="2">
    <source>
        <dbReference type="EMBL" id="KAK2144196.1"/>
    </source>
</evidence>
<dbReference type="PROSITE" id="PS51788">
    <property type="entry name" value="CULT"/>
    <property type="match status" value="1"/>
</dbReference>
<dbReference type="Proteomes" id="UP001208570">
    <property type="component" value="Unassembled WGS sequence"/>
</dbReference>
<organism evidence="2 3">
    <name type="scientific">Paralvinella palmiformis</name>
    <dbReference type="NCBI Taxonomy" id="53620"/>
    <lineage>
        <taxon>Eukaryota</taxon>
        <taxon>Metazoa</taxon>
        <taxon>Spiralia</taxon>
        <taxon>Lophotrochozoa</taxon>
        <taxon>Annelida</taxon>
        <taxon>Polychaeta</taxon>
        <taxon>Sedentaria</taxon>
        <taxon>Canalipalpata</taxon>
        <taxon>Terebellida</taxon>
        <taxon>Terebelliformia</taxon>
        <taxon>Alvinellidae</taxon>
        <taxon>Paralvinella</taxon>
    </lineage>
</organism>
<evidence type="ECO:0000313" key="3">
    <source>
        <dbReference type="Proteomes" id="UP001208570"/>
    </source>
</evidence>
<gene>
    <name evidence="2" type="ORF">LSH36_777g02119</name>
</gene>
<comment type="caution">
    <text evidence="2">The sequence shown here is derived from an EMBL/GenBank/DDBJ whole genome shotgun (WGS) entry which is preliminary data.</text>
</comment>
<dbReference type="EMBL" id="JAODUP010000777">
    <property type="protein sequence ID" value="KAK2144196.1"/>
    <property type="molecule type" value="Genomic_DNA"/>
</dbReference>
<reference evidence="2" key="1">
    <citation type="journal article" date="2023" name="Mol. Biol. Evol.">
        <title>Third-Generation Sequencing Reveals the Adaptive Role of the Epigenome in Three Deep-Sea Polychaetes.</title>
        <authorList>
            <person name="Perez M."/>
            <person name="Aroh O."/>
            <person name="Sun Y."/>
            <person name="Lan Y."/>
            <person name="Juniper S.K."/>
            <person name="Young C.R."/>
            <person name="Angers B."/>
            <person name="Qian P.Y."/>
        </authorList>
    </citation>
    <scope>NUCLEOTIDE SEQUENCE</scope>
    <source>
        <strain evidence="2">P08H-3</strain>
    </source>
</reference>
<feature type="domain" description="CULT" evidence="1">
    <location>
        <begin position="17"/>
        <end position="87"/>
    </location>
</feature>
<evidence type="ECO:0000259" key="1">
    <source>
        <dbReference type="PROSITE" id="PS51788"/>
    </source>
</evidence>
<protein>
    <recommendedName>
        <fullName evidence="1">CULT domain-containing protein</fullName>
    </recommendedName>
</protein>
<keyword evidence="3" id="KW-1185">Reference proteome</keyword>
<proteinExistence type="predicted"/>
<accession>A0AAD9J038</accession>
<dbReference type="AlphaFoldDB" id="A0AAD9J038"/>